<reference evidence="1 2" key="1">
    <citation type="journal article" date="2019" name="Genome Biol. Evol.">
        <title>Insights into the evolution of the New World diploid cottons (Gossypium, subgenus Houzingenia) based on genome sequencing.</title>
        <authorList>
            <person name="Grover C.E."/>
            <person name="Arick M.A. 2nd"/>
            <person name="Thrash A."/>
            <person name="Conover J.L."/>
            <person name="Sanders W.S."/>
            <person name="Peterson D.G."/>
            <person name="Frelichowski J.E."/>
            <person name="Scheffler J.A."/>
            <person name="Scheffler B.E."/>
            <person name="Wendel J.F."/>
        </authorList>
    </citation>
    <scope>NUCLEOTIDE SEQUENCE [LARGE SCALE GENOMIC DNA]</scope>
    <source>
        <strain evidence="1">185</strain>
        <tissue evidence="1">Leaf</tissue>
    </source>
</reference>
<dbReference type="Proteomes" id="UP000593577">
    <property type="component" value="Unassembled WGS sequence"/>
</dbReference>
<dbReference type="EMBL" id="JABFAA010000010">
    <property type="protein sequence ID" value="MBA0694111.1"/>
    <property type="molecule type" value="Genomic_DNA"/>
</dbReference>
<organism evidence="1 2">
    <name type="scientific">Gossypium aridum</name>
    <name type="common">American cotton</name>
    <name type="synonym">Erioxylum aridum</name>
    <dbReference type="NCBI Taxonomy" id="34290"/>
    <lineage>
        <taxon>Eukaryota</taxon>
        <taxon>Viridiplantae</taxon>
        <taxon>Streptophyta</taxon>
        <taxon>Embryophyta</taxon>
        <taxon>Tracheophyta</taxon>
        <taxon>Spermatophyta</taxon>
        <taxon>Magnoliopsida</taxon>
        <taxon>eudicotyledons</taxon>
        <taxon>Gunneridae</taxon>
        <taxon>Pentapetalae</taxon>
        <taxon>rosids</taxon>
        <taxon>malvids</taxon>
        <taxon>Malvales</taxon>
        <taxon>Malvaceae</taxon>
        <taxon>Malvoideae</taxon>
        <taxon>Gossypium</taxon>
    </lineage>
</organism>
<dbReference type="AlphaFoldDB" id="A0A7J8Y3E5"/>
<evidence type="ECO:0000313" key="2">
    <source>
        <dbReference type="Proteomes" id="UP000593577"/>
    </source>
</evidence>
<keyword evidence="2" id="KW-1185">Reference proteome</keyword>
<accession>A0A7J8Y3E5</accession>
<protein>
    <submittedName>
        <fullName evidence="1">Uncharacterized protein</fullName>
    </submittedName>
</protein>
<proteinExistence type="predicted"/>
<name>A0A7J8Y3E5_GOSAI</name>
<comment type="caution">
    <text evidence="1">The sequence shown here is derived from an EMBL/GenBank/DDBJ whole genome shotgun (WGS) entry which is preliminary data.</text>
</comment>
<sequence>MDTPISFQKQAEYVVHFNPTFEESSFVNVAVKEGVLEAKNHLAVVLKNSSTLEPVSEEIGVVFVRLKLNCLERS</sequence>
<gene>
    <name evidence="1" type="ORF">Goari_004436</name>
</gene>
<evidence type="ECO:0000313" key="1">
    <source>
        <dbReference type="EMBL" id="MBA0694111.1"/>
    </source>
</evidence>